<keyword evidence="2" id="KW-1185">Reference proteome</keyword>
<reference evidence="1 2" key="1">
    <citation type="journal article" date="2013" name="Genome Announc.">
        <title>Draft Genome Sequence of Rhodococcus ruber Strain BKS 20-38.</title>
        <authorList>
            <person name="Bala M."/>
            <person name="Kumar S."/>
            <person name="Raghava G.P."/>
            <person name="Mayilraj S."/>
        </authorList>
    </citation>
    <scope>NUCLEOTIDE SEQUENCE [LARGE SCALE GENOMIC DNA]</scope>
    <source>
        <strain evidence="1 2">BKS 20-38</strain>
    </source>
</reference>
<dbReference type="AlphaFoldDB" id="M2ZE61"/>
<evidence type="ECO:0000313" key="2">
    <source>
        <dbReference type="Proteomes" id="UP000011731"/>
    </source>
</evidence>
<comment type="caution">
    <text evidence="1">The sequence shown here is derived from an EMBL/GenBank/DDBJ whole genome shotgun (WGS) entry which is preliminary data.</text>
</comment>
<evidence type="ECO:0000313" key="1">
    <source>
        <dbReference type="EMBL" id="EME59198.1"/>
    </source>
</evidence>
<organism evidence="1 2">
    <name type="scientific">Rhodococcus ruber BKS 20-38</name>
    <dbReference type="NCBI Taxonomy" id="1278076"/>
    <lineage>
        <taxon>Bacteria</taxon>
        <taxon>Bacillati</taxon>
        <taxon>Actinomycetota</taxon>
        <taxon>Actinomycetes</taxon>
        <taxon>Mycobacteriales</taxon>
        <taxon>Nocardiaceae</taxon>
        <taxon>Rhodococcus</taxon>
    </lineage>
</organism>
<name>M2ZE61_9NOCA</name>
<gene>
    <name evidence="1" type="ORF">G352_20496</name>
</gene>
<sequence length="134" mass="14301">MTRVLSRRELDLLLYEWLDMVSLTPANASSNTPRTPSMRSSKVIMQDGGGLTLLGSEVTATIDHGRLIGGDTARYAAEPHAVWNRIVEVTAALWSACDTTTTSATSSVQLEAFGYKVIAEMGLEQITAVAGEAG</sequence>
<protein>
    <submittedName>
        <fullName evidence="1">Acyl CoA dehydrogenase</fullName>
    </submittedName>
</protein>
<dbReference type="Proteomes" id="UP000011731">
    <property type="component" value="Unassembled WGS sequence"/>
</dbReference>
<dbReference type="EMBL" id="AOEX01000066">
    <property type="protein sequence ID" value="EME59198.1"/>
    <property type="molecule type" value="Genomic_DNA"/>
</dbReference>
<dbReference type="PATRIC" id="fig|1278076.4.peg.4216"/>
<proteinExistence type="predicted"/>
<accession>M2ZE61</accession>